<reference evidence="1 2" key="1">
    <citation type="journal article" date="2015" name="J. Microbiol.">
        <title>Sphingosinicella ginsenosidimutans sp. nov., with ginsenoside converting activity.</title>
        <authorList>
            <person name="Kim J.K."/>
            <person name="Kang M.S."/>
            <person name="Park S.C."/>
            <person name="Kim K.M."/>
            <person name="Choi K."/>
            <person name="Yoon M.H."/>
            <person name="Im W.T."/>
        </authorList>
    </citation>
    <scope>NUCLEOTIDE SEQUENCE [LARGE SCALE GENOMIC DNA]</scope>
    <source>
        <strain evidence="1 2">BS-11</strain>
    </source>
</reference>
<dbReference type="SUPFAM" id="SSF81301">
    <property type="entry name" value="Nucleotidyltransferase"/>
    <property type="match status" value="1"/>
</dbReference>
<proteinExistence type="predicted"/>
<dbReference type="RefSeq" id="WP_147042645.1">
    <property type="nucleotide sequence ID" value="NZ_BAABIR010000005.1"/>
</dbReference>
<dbReference type="AlphaFoldDB" id="A0A5C6TS88"/>
<accession>A0A5C6TS88</accession>
<dbReference type="EMBL" id="VOQQ01000001">
    <property type="protein sequence ID" value="TXC63233.1"/>
    <property type="molecule type" value="Genomic_DNA"/>
</dbReference>
<protein>
    <submittedName>
        <fullName evidence="1">Nucleotidyltransferase family protein</fullName>
    </submittedName>
</protein>
<comment type="caution">
    <text evidence="1">The sequence shown here is derived from an EMBL/GenBank/DDBJ whole genome shotgun (WGS) entry which is preliminary data.</text>
</comment>
<dbReference type="InterPro" id="IPR039498">
    <property type="entry name" value="NTP_transf_5"/>
</dbReference>
<dbReference type="OrthoDB" id="9782533at2"/>
<name>A0A5C6TS88_9SPHN</name>
<dbReference type="Pfam" id="PF14907">
    <property type="entry name" value="NTP_transf_5"/>
    <property type="match status" value="1"/>
</dbReference>
<evidence type="ECO:0000313" key="1">
    <source>
        <dbReference type="EMBL" id="TXC63233.1"/>
    </source>
</evidence>
<keyword evidence="1" id="KW-0808">Transferase</keyword>
<dbReference type="Gene3D" id="3.30.460.40">
    <property type="match status" value="1"/>
</dbReference>
<sequence>MSTQLPALDHSAFEPPPDAVDFYVECLRLLGESGLPFLLSGTYALACYTGIVRPTKDLDIFCKPSDAPKILGFFKARGYRIDIEDERWIGKVWKDDRHFFDVIYNISTASIPVTEDWFAEAYEVEVYGTNVRITPPTEFVLSKIFLQDRYRYDGADVAHVILKKHAEIDWRRLLNALELYWEVLLGHVLNFRFIYPTMRECIPRWLLDELLDRLHAQAEMPTARMQICRGRLFSPRDYITDITEWGFADVVGKGIEERHEPKL</sequence>
<evidence type="ECO:0000313" key="2">
    <source>
        <dbReference type="Proteomes" id="UP000321249"/>
    </source>
</evidence>
<gene>
    <name evidence="1" type="ORF">FRZ32_05890</name>
</gene>
<dbReference type="GO" id="GO:0016740">
    <property type="term" value="F:transferase activity"/>
    <property type="evidence" value="ECO:0007669"/>
    <property type="project" value="UniProtKB-KW"/>
</dbReference>
<dbReference type="InterPro" id="IPR043519">
    <property type="entry name" value="NT_sf"/>
</dbReference>
<organism evidence="1 2">
    <name type="scientific">Allosphingosinicella ginsenosidimutans</name>
    <dbReference type="NCBI Taxonomy" id="1176539"/>
    <lineage>
        <taxon>Bacteria</taxon>
        <taxon>Pseudomonadati</taxon>
        <taxon>Pseudomonadota</taxon>
        <taxon>Alphaproteobacteria</taxon>
        <taxon>Sphingomonadales</taxon>
        <taxon>Sphingomonadaceae</taxon>
        <taxon>Allosphingosinicella</taxon>
    </lineage>
</organism>
<dbReference type="Proteomes" id="UP000321249">
    <property type="component" value="Unassembled WGS sequence"/>
</dbReference>
<keyword evidence="2" id="KW-1185">Reference proteome</keyword>